<dbReference type="EMBL" id="FQXZ01000065">
    <property type="protein sequence ID" value="SHI94382.1"/>
    <property type="molecule type" value="Genomic_DNA"/>
</dbReference>
<dbReference type="OrthoDB" id="9795573at2"/>
<sequence>MIEYSEWGFYTTDDPNRFFVRERDAKNHEITLSLRDQELHPNRDTRRLDEMITIWYRMHGKTLRDHIRLRKLLYRMSERLGNPIASDLTNEHFAKYREQRTQEVTTTTTNREHAYLRAMFNELKRLGVIEYDNPVQHIRQFKERDGELRFLTHDEIDKLLHACQLSSNESLIYVVKVCLATGARWSEAESLKASQVAGGKITFLNTKSGKNRAVPINDSLFAELISLGKTGDEKLFLSSLSAFRKAVARAQIQLPRGQMSHVLRHTFASHFVMQGGNIVVLKDILGHSEITTTMRYSHLAPSHLSDAVKLNPLNQHQ</sequence>
<evidence type="ECO:0000313" key="8">
    <source>
        <dbReference type="Proteomes" id="UP000184608"/>
    </source>
</evidence>
<dbReference type="PROSITE" id="PS51898">
    <property type="entry name" value="TYR_RECOMBINASE"/>
    <property type="match status" value="1"/>
</dbReference>
<evidence type="ECO:0000259" key="6">
    <source>
        <dbReference type="PROSITE" id="PS51900"/>
    </source>
</evidence>
<dbReference type="Pfam" id="PF00589">
    <property type="entry name" value="Phage_integrase"/>
    <property type="match status" value="1"/>
</dbReference>
<dbReference type="AlphaFoldDB" id="A0A1M6F9M8"/>
<evidence type="ECO:0000256" key="3">
    <source>
        <dbReference type="ARBA" id="ARBA00023172"/>
    </source>
</evidence>
<evidence type="ECO:0000256" key="4">
    <source>
        <dbReference type="PROSITE-ProRule" id="PRU01248"/>
    </source>
</evidence>
<evidence type="ECO:0000256" key="1">
    <source>
        <dbReference type="ARBA" id="ARBA00022908"/>
    </source>
</evidence>
<keyword evidence="1" id="KW-0229">DNA integration</keyword>
<dbReference type="PANTHER" id="PTHR30349">
    <property type="entry name" value="PHAGE INTEGRASE-RELATED"/>
    <property type="match status" value="1"/>
</dbReference>
<accession>A0A1M6F9M8</accession>
<evidence type="ECO:0000259" key="5">
    <source>
        <dbReference type="PROSITE" id="PS51898"/>
    </source>
</evidence>
<name>A0A1M6F9M8_9VIBR</name>
<dbReference type="RefSeq" id="WP_073606183.1">
    <property type="nucleotide sequence ID" value="NZ_FQXZ01000065.1"/>
</dbReference>
<protein>
    <submittedName>
        <fullName evidence="7">Tyrosine recombinase XerD</fullName>
    </submittedName>
</protein>
<dbReference type="InterPro" id="IPR044068">
    <property type="entry name" value="CB"/>
</dbReference>
<dbReference type="Gene3D" id="1.10.443.10">
    <property type="entry name" value="Intergrase catalytic core"/>
    <property type="match status" value="1"/>
</dbReference>
<gene>
    <name evidence="7" type="primary">xerD_4</name>
    <name evidence="7" type="ORF">VA7868_04601</name>
</gene>
<dbReference type="InterPro" id="IPR050090">
    <property type="entry name" value="Tyrosine_recombinase_XerCD"/>
</dbReference>
<reference evidence="7 8" key="1">
    <citation type="submission" date="2016-11" db="EMBL/GenBank/DDBJ databases">
        <authorList>
            <person name="Jaros S."/>
            <person name="Januszkiewicz K."/>
            <person name="Wedrychowicz H."/>
        </authorList>
    </citation>
    <scope>NUCLEOTIDE SEQUENCE [LARGE SCALE GENOMIC DNA]</scope>
    <source>
        <strain evidence="7 8">CECT 7868</strain>
    </source>
</reference>
<dbReference type="SUPFAM" id="SSF56349">
    <property type="entry name" value="DNA breaking-rejoining enzymes"/>
    <property type="match status" value="1"/>
</dbReference>
<dbReference type="Proteomes" id="UP000184608">
    <property type="component" value="Unassembled WGS sequence"/>
</dbReference>
<keyword evidence="8" id="KW-1185">Reference proteome</keyword>
<dbReference type="CDD" id="cd00796">
    <property type="entry name" value="INT_Rci_Hp1_C"/>
    <property type="match status" value="1"/>
</dbReference>
<dbReference type="STRING" id="1216006.VA7868_04601"/>
<dbReference type="GO" id="GO:0003677">
    <property type="term" value="F:DNA binding"/>
    <property type="evidence" value="ECO:0007669"/>
    <property type="project" value="UniProtKB-UniRule"/>
</dbReference>
<dbReference type="InterPro" id="IPR002104">
    <property type="entry name" value="Integrase_catalytic"/>
</dbReference>
<keyword evidence="3" id="KW-0233">DNA recombination</keyword>
<dbReference type="PROSITE" id="PS51900">
    <property type="entry name" value="CB"/>
    <property type="match status" value="1"/>
</dbReference>
<proteinExistence type="predicted"/>
<feature type="domain" description="Core-binding (CB)" evidence="6">
    <location>
        <begin position="46"/>
        <end position="124"/>
    </location>
</feature>
<evidence type="ECO:0000313" key="7">
    <source>
        <dbReference type="EMBL" id="SHI94382.1"/>
    </source>
</evidence>
<dbReference type="InterPro" id="IPR013762">
    <property type="entry name" value="Integrase-like_cat_sf"/>
</dbReference>
<dbReference type="GO" id="GO:0015074">
    <property type="term" value="P:DNA integration"/>
    <property type="evidence" value="ECO:0007669"/>
    <property type="project" value="UniProtKB-KW"/>
</dbReference>
<organism evidence="7 8">
    <name type="scientific">Vibrio aerogenes CECT 7868</name>
    <dbReference type="NCBI Taxonomy" id="1216006"/>
    <lineage>
        <taxon>Bacteria</taxon>
        <taxon>Pseudomonadati</taxon>
        <taxon>Pseudomonadota</taxon>
        <taxon>Gammaproteobacteria</taxon>
        <taxon>Vibrionales</taxon>
        <taxon>Vibrionaceae</taxon>
        <taxon>Vibrio</taxon>
    </lineage>
</organism>
<dbReference type="GO" id="GO:0006310">
    <property type="term" value="P:DNA recombination"/>
    <property type="evidence" value="ECO:0007669"/>
    <property type="project" value="UniProtKB-KW"/>
</dbReference>
<dbReference type="InterPro" id="IPR011010">
    <property type="entry name" value="DNA_brk_join_enz"/>
</dbReference>
<dbReference type="InterPro" id="IPR010998">
    <property type="entry name" value="Integrase_recombinase_N"/>
</dbReference>
<dbReference type="Pfam" id="PF24624">
    <property type="entry name" value="Int_N"/>
    <property type="match status" value="1"/>
</dbReference>
<keyword evidence="2 4" id="KW-0238">DNA-binding</keyword>
<evidence type="ECO:0000256" key="2">
    <source>
        <dbReference type="ARBA" id="ARBA00023125"/>
    </source>
</evidence>
<feature type="domain" description="Tyr recombinase" evidence="5">
    <location>
        <begin position="146"/>
        <end position="309"/>
    </location>
</feature>
<dbReference type="PANTHER" id="PTHR30349:SF93">
    <property type="entry name" value="FELS-2 PROPHAGE PROTEIN"/>
    <property type="match status" value="1"/>
</dbReference>
<dbReference type="InterPro" id="IPR057084">
    <property type="entry name" value="Int_N"/>
</dbReference>
<dbReference type="Gene3D" id="1.10.150.130">
    <property type="match status" value="1"/>
</dbReference>